<protein>
    <recommendedName>
        <fullName evidence="5">Cytochrome C551</fullName>
    </recommendedName>
</protein>
<keyword evidence="2" id="KW-0732">Signal</keyword>
<gene>
    <name evidence="3" type="ORF">ACFPVY_01925</name>
</gene>
<dbReference type="EMBL" id="JBHSQB010000003">
    <property type="protein sequence ID" value="MFC6095390.1"/>
    <property type="molecule type" value="Genomic_DNA"/>
</dbReference>
<organism evidence="3 4">
    <name type="scientific">Flavobacterium qiangtangense</name>
    <dbReference type="NCBI Taxonomy" id="1442595"/>
    <lineage>
        <taxon>Bacteria</taxon>
        <taxon>Pseudomonadati</taxon>
        <taxon>Bacteroidota</taxon>
        <taxon>Flavobacteriia</taxon>
        <taxon>Flavobacteriales</taxon>
        <taxon>Flavobacteriaceae</taxon>
        <taxon>Flavobacterium</taxon>
    </lineage>
</organism>
<evidence type="ECO:0000313" key="4">
    <source>
        <dbReference type="Proteomes" id="UP001596287"/>
    </source>
</evidence>
<feature type="compositionally biased region" description="Polar residues" evidence="1">
    <location>
        <begin position="26"/>
        <end position="64"/>
    </location>
</feature>
<sequence length="87" mass="9000">MTTTILKKMAALLFFAAAAISCNSKTESTEATGLGTENTNSLDASSENENSATQADTAKLQNVDASRMSGGRDSVSGEITPPNAQEQ</sequence>
<feature type="signal peptide" evidence="2">
    <location>
        <begin position="1"/>
        <end position="24"/>
    </location>
</feature>
<comment type="caution">
    <text evidence="3">The sequence shown here is derived from an EMBL/GenBank/DDBJ whole genome shotgun (WGS) entry which is preliminary data.</text>
</comment>
<reference evidence="4" key="1">
    <citation type="journal article" date="2019" name="Int. J. Syst. Evol. Microbiol.">
        <title>The Global Catalogue of Microorganisms (GCM) 10K type strain sequencing project: providing services to taxonomists for standard genome sequencing and annotation.</title>
        <authorList>
            <consortium name="The Broad Institute Genomics Platform"/>
            <consortium name="The Broad Institute Genome Sequencing Center for Infectious Disease"/>
            <person name="Wu L."/>
            <person name="Ma J."/>
        </authorList>
    </citation>
    <scope>NUCLEOTIDE SEQUENCE [LARGE SCALE GENOMIC DNA]</scope>
    <source>
        <strain evidence="4">CCUG 49679</strain>
    </source>
</reference>
<dbReference type="Proteomes" id="UP001596287">
    <property type="component" value="Unassembled WGS sequence"/>
</dbReference>
<evidence type="ECO:0008006" key="5">
    <source>
        <dbReference type="Google" id="ProtNLM"/>
    </source>
</evidence>
<feature type="region of interest" description="Disordered" evidence="1">
    <location>
        <begin position="26"/>
        <end position="87"/>
    </location>
</feature>
<evidence type="ECO:0000313" key="3">
    <source>
        <dbReference type="EMBL" id="MFC6095390.1"/>
    </source>
</evidence>
<feature type="chain" id="PRO_5045338818" description="Cytochrome C551" evidence="2">
    <location>
        <begin position="25"/>
        <end position="87"/>
    </location>
</feature>
<accession>A0ABW1PK71</accession>
<dbReference type="RefSeq" id="WP_379790010.1">
    <property type="nucleotide sequence ID" value="NZ_JBHSQB010000003.1"/>
</dbReference>
<evidence type="ECO:0000256" key="1">
    <source>
        <dbReference type="SAM" id="MobiDB-lite"/>
    </source>
</evidence>
<dbReference type="PROSITE" id="PS51257">
    <property type="entry name" value="PROKAR_LIPOPROTEIN"/>
    <property type="match status" value="1"/>
</dbReference>
<proteinExistence type="predicted"/>
<keyword evidence="4" id="KW-1185">Reference proteome</keyword>
<evidence type="ECO:0000256" key="2">
    <source>
        <dbReference type="SAM" id="SignalP"/>
    </source>
</evidence>
<name>A0ABW1PK71_9FLAO</name>